<keyword evidence="2" id="KW-1185">Reference proteome</keyword>
<name>A0A1V4K9B9_PATFA</name>
<protein>
    <submittedName>
        <fullName evidence="1">Uncharacterized protein</fullName>
    </submittedName>
</protein>
<proteinExistence type="predicted"/>
<evidence type="ECO:0000313" key="1">
    <source>
        <dbReference type="EMBL" id="OPJ80497.1"/>
    </source>
</evidence>
<reference evidence="1 2" key="1">
    <citation type="submission" date="2016-02" db="EMBL/GenBank/DDBJ databases">
        <title>Band-tailed pigeon sequencing and assembly.</title>
        <authorList>
            <person name="Soares A.E."/>
            <person name="Novak B.J."/>
            <person name="Rice E.S."/>
            <person name="O'Connell B."/>
            <person name="Chang D."/>
            <person name="Weber S."/>
            <person name="Shapiro B."/>
        </authorList>
    </citation>
    <scope>NUCLEOTIDE SEQUENCE [LARGE SCALE GENOMIC DNA]</scope>
    <source>
        <strain evidence="1">BTP2013</strain>
        <tissue evidence="1">Blood</tissue>
    </source>
</reference>
<comment type="caution">
    <text evidence="1">The sequence shown here is derived from an EMBL/GenBank/DDBJ whole genome shotgun (WGS) entry which is preliminary data.</text>
</comment>
<dbReference type="AlphaFoldDB" id="A0A1V4K9B9"/>
<gene>
    <name evidence="1" type="ORF">AV530_010800</name>
</gene>
<organism evidence="1 2">
    <name type="scientific">Patagioenas fasciata monilis</name>
    <dbReference type="NCBI Taxonomy" id="372326"/>
    <lineage>
        <taxon>Eukaryota</taxon>
        <taxon>Metazoa</taxon>
        <taxon>Chordata</taxon>
        <taxon>Craniata</taxon>
        <taxon>Vertebrata</taxon>
        <taxon>Euteleostomi</taxon>
        <taxon>Archelosauria</taxon>
        <taxon>Archosauria</taxon>
        <taxon>Dinosauria</taxon>
        <taxon>Saurischia</taxon>
        <taxon>Theropoda</taxon>
        <taxon>Coelurosauria</taxon>
        <taxon>Aves</taxon>
        <taxon>Neognathae</taxon>
        <taxon>Neoaves</taxon>
        <taxon>Columbimorphae</taxon>
        <taxon>Columbiformes</taxon>
        <taxon>Columbidae</taxon>
        <taxon>Patagioenas</taxon>
    </lineage>
</organism>
<evidence type="ECO:0000313" key="2">
    <source>
        <dbReference type="Proteomes" id="UP000190648"/>
    </source>
</evidence>
<accession>A0A1V4K9B9</accession>
<sequence length="75" mass="8283">MLAKICIFKELNSVGHQLSVLKPSQPAALLSPLTSGKPDRLRRDTVVCCFGISARNGSLMDYKCMCFVQNPAKQR</sequence>
<dbReference type="EMBL" id="LSYS01004200">
    <property type="protein sequence ID" value="OPJ80497.1"/>
    <property type="molecule type" value="Genomic_DNA"/>
</dbReference>
<dbReference type="Proteomes" id="UP000190648">
    <property type="component" value="Unassembled WGS sequence"/>
</dbReference>